<accession>A0A448XKB2</accession>
<dbReference type="EMBL" id="CAAALY010258751">
    <property type="protein sequence ID" value="VEL38717.1"/>
    <property type="molecule type" value="Genomic_DNA"/>
</dbReference>
<protein>
    <submittedName>
        <fullName evidence="1">Uncharacterized protein</fullName>
    </submittedName>
</protein>
<name>A0A448XKB2_9PLAT</name>
<organism evidence="1 2">
    <name type="scientific">Protopolystoma xenopodis</name>
    <dbReference type="NCBI Taxonomy" id="117903"/>
    <lineage>
        <taxon>Eukaryota</taxon>
        <taxon>Metazoa</taxon>
        <taxon>Spiralia</taxon>
        <taxon>Lophotrochozoa</taxon>
        <taxon>Platyhelminthes</taxon>
        <taxon>Monogenea</taxon>
        <taxon>Polyopisthocotylea</taxon>
        <taxon>Polystomatidea</taxon>
        <taxon>Polystomatidae</taxon>
        <taxon>Protopolystoma</taxon>
    </lineage>
</organism>
<proteinExistence type="predicted"/>
<gene>
    <name evidence="1" type="ORF">PXEA_LOCUS32157</name>
</gene>
<evidence type="ECO:0000313" key="1">
    <source>
        <dbReference type="EMBL" id="VEL38717.1"/>
    </source>
</evidence>
<comment type="caution">
    <text evidence="1">The sequence shown here is derived from an EMBL/GenBank/DDBJ whole genome shotgun (WGS) entry which is preliminary data.</text>
</comment>
<evidence type="ECO:0000313" key="2">
    <source>
        <dbReference type="Proteomes" id="UP000784294"/>
    </source>
</evidence>
<sequence>MFVPLTKAVISRHIDFRELSRRLSEAEALQWVLPELRRVVATWTLDRTIRTLQNLMEVVVNAMEELSGSAANDLFNEALDEISLEVLAQKEAEEAAANMDFSFTIKF</sequence>
<dbReference type="Proteomes" id="UP000784294">
    <property type="component" value="Unassembled WGS sequence"/>
</dbReference>
<keyword evidence="2" id="KW-1185">Reference proteome</keyword>
<reference evidence="1" key="1">
    <citation type="submission" date="2018-11" db="EMBL/GenBank/DDBJ databases">
        <authorList>
            <consortium name="Pathogen Informatics"/>
        </authorList>
    </citation>
    <scope>NUCLEOTIDE SEQUENCE</scope>
</reference>
<dbReference type="AlphaFoldDB" id="A0A448XKB2"/>